<dbReference type="AlphaFoldDB" id="B9CXS2"/>
<protein>
    <submittedName>
        <fullName evidence="1">Uncharacterized protein</fullName>
    </submittedName>
</protein>
<sequence length="41" mass="4729">MQNKANSAKFAILPRLQNLGSFAKFRLEFKAKKGQNNKFDE</sequence>
<comment type="caution">
    <text evidence="1">The sequence shown here is derived from an EMBL/GenBank/DDBJ whole genome shotgun (WGS) entry which is preliminary data.</text>
</comment>
<accession>B9CXS2</accession>
<dbReference type="EMBL" id="ACFU01000001">
    <property type="protein sequence ID" value="EEF15396.1"/>
    <property type="molecule type" value="Genomic_DNA"/>
</dbReference>
<proteinExistence type="predicted"/>
<reference evidence="1 2" key="1">
    <citation type="submission" date="2008-08" db="EMBL/GenBank/DDBJ databases">
        <authorList>
            <person name="Madupu R."/>
            <person name="Durkin A.S."/>
            <person name="Torralba M."/>
            <person name="Methe B."/>
            <person name="Sutton G.G."/>
            <person name="Strausberg R.L."/>
            <person name="Nelson K.E."/>
        </authorList>
    </citation>
    <scope>NUCLEOTIDE SEQUENCE [LARGE SCALE GENOMIC DNA]</scope>
    <source>
        <strain evidence="1 2">RM3267</strain>
    </source>
</reference>
<dbReference type="STRING" id="553218.CAMRE0001_0077"/>
<keyword evidence="2" id="KW-1185">Reference proteome</keyword>
<evidence type="ECO:0000313" key="2">
    <source>
        <dbReference type="Proteomes" id="UP000003082"/>
    </source>
</evidence>
<organism evidence="1 2">
    <name type="scientific">Campylobacter rectus RM3267</name>
    <dbReference type="NCBI Taxonomy" id="553218"/>
    <lineage>
        <taxon>Bacteria</taxon>
        <taxon>Pseudomonadati</taxon>
        <taxon>Campylobacterota</taxon>
        <taxon>Epsilonproteobacteria</taxon>
        <taxon>Campylobacterales</taxon>
        <taxon>Campylobacteraceae</taxon>
        <taxon>Campylobacter</taxon>
    </lineage>
</organism>
<dbReference type="Proteomes" id="UP000003082">
    <property type="component" value="Unassembled WGS sequence"/>
</dbReference>
<evidence type="ECO:0000313" key="1">
    <source>
        <dbReference type="EMBL" id="EEF15396.1"/>
    </source>
</evidence>
<gene>
    <name evidence="1" type="ORF">CAMRE0001_0077</name>
</gene>
<name>B9CXS2_CAMRE</name>